<organism evidence="1">
    <name type="scientific">marine sediment metagenome</name>
    <dbReference type="NCBI Taxonomy" id="412755"/>
    <lineage>
        <taxon>unclassified sequences</taxon>
        <taxon>metagenomes</taxon>
        <taxon>ecological metagenomes</taxon>
    </lineage>
</organism>
<proteinExistence type="predicted"/>
<dbReference type="EMBL" id="LAZR01044704">
    <property type="protein sequence ID" value="KKL04013.1"/>
    <property type="molecule type" value="Genomic_DNA"/>
</dbReference>
<accession>A0A0F9CVT7</accession>
<comment type="caution">
    <text evidence="1">The sequence shown here is derived from an EMBL/GenBank/DDBJ whole genome shotgun (WGS) entry which is preliminary data.</text>
</comment>
<protein>
    <submittedName>
        <fullName evidence="1">Uncharacterized protein</fullName>
    </submittedName>
</protein>
<gene>
    <name evidence="1" type="ORF">LCGC14_2620340</name>
</gene>
<sequence>MSGFGFRRDIANSRLDIEVAGSDVLRATTTALTIPAAVTSGLTVVAGGLTIDADGVTVTAGGIYAAGRIGETLTVVDDNSQNMTLAAADIVAGINVHTSATGPGTVTVDTAANIIAGVPLTTNGQCIVSYYINDGDQTVTFAVAAGTTIADTGNTVLINESAVLLWRRVSGSAVVLYIVSS</sequence>
<dbReference type="AlphaFoldDB" id="A0A0F9CVT7"/>
<name>A0A0F9CVT7_9ZZZZ</name>
<reference evidence="1" key="1">
    <citation type="journal article" date="2015" name="Nature">
        <title>Complex archaea that bridge the gap between prokaryotes and eukaryotes.</title>
        <authorList>
            <person name="Spang A."/>
            <person name="Saw J.H."/>
            <person name="Jorgensen S.L."/>
            <person name="Zaremba-Niedzwiedzka K."/>
            <person name="Martijn J."/>
            <person name="Lind A.E."/>
            <person name="van Eijk R."/>
            <person name="Schleper C."/>
            <person name="Guy L."/>
            <person name="Ettema T.J."/>
        </authorList>
    </citation>
    <scope>NUCLEOTIDE SEQUENCE</scope>
</reference>
<evidence type="ECO:0000313" key="1">
    <source>
        <dbReference type="EMBL" id="KKL04013.1"/>
    </source>
</evidence>